<dbReference type="EMBL" id="JAPZBO010000001">
    <property type="protein sequence ID" value="KAJ5330558.1"/>
    <property type="molecule type" value="Genomic_DNA"/>
</dbReference>
<accession>A0A9W9UC18</accession>
<reference evidence="2" key="1">
    <citation type="submission" date="2022-12" db="EMBL/GenBank/DDBJ databases">
        <authorList>
            <person name="Petersen C."/>
        </authorList>
    </citation>
    <scope>NUCLEOTIDE SEQUENCE</scope>
    <source>
        <strain evidence="2">IBT 21472</strain>
    </source>
</reference>
<name>A0A9W9UC18_9EURO</name>
<reference evidence="2" key="2">
    <citation type="journal article" date="2023" name="IMA Fungus">
        <title>Comparative genomic study of the Penicillium genus elucidates a diverse pangenome and 15 lateral gene transfer events.</title>
        <authorList>
            <person name="Petersen C."/>
            <person name="Sorensen T."/>
            <person name="Nielsen M.R."/>
            <person name="Sondergaard T.E."/>
            <person name="Sorensen J.L."/>
            <person name="Fitzpatrick D.A."/>
            <person name="Frisvad J.C."/>
            <person name="Nielsen K.L."/>
        </authorList>
    </citation>
    <scope>NUCLEOTIDE SEQUENCE</scope>
    <source>
        <strain evidence="2">IBT 21472</strain>
    </source>
</reference>
<proteinExistence type="predicted"/>
<evidence type="ECO:0000313" key="3">
    <source>
        <dbReference type="Proteomes" id="UP001147746"/>
    </source>
</evidence>
<comment type="caution">
    <text evidence="2">The sequence shown here is derived from an EMBL/GenBank/DDBJ whole genome shotgun (WGS) entry which is preliminary data.</text>
</comment>
<organism evidence="2 3">
    <name type="scientific">Penicillium atrosanguineum</name>
    <dbReference type="NCBI Taxonomy" id="1132637"/>
    <lineage>
        <taxon>Eukaryota</taxon>
        <taxon>Fungi</taxon>
        <taxon>Dikarya</taxon>
        <taxon>Ascomycota</taxon>
        <taxon>Pezizomycotina</taxon>
        <taxon>Eurotiomycetes</taxon>
        <taxon>Eurotiomycetidae</taxon>
        <taxon>Eurotiales</taxon>
        <taxon>Aspergillaceae</taxon>
        <taxon>Penicillium</taxon>
    </lineage>
</organism>
<evidence type="ECO:0000313" key="2">
    <source>
        <dbReference type="EMBL" id="KAJ5330558.1"/>
    </source>
</evidence>
<dbReference type="AlphaFoldDB" id="A0A9W9UC18"/>
<protein>
    <submittedName>
        <fullName evidence="2">Uncharacterized protein</fullName>
    </submittedName>
</protein>
<feature type="region of interest" description="Disordered" evidence="1">
    <location>
        <begin position="93"/>
        <end position="114"/>
    </location>
</feature>
<gene>
    <name evidence="2" type="ORF">N7476_000341</name>
</gene>
<dbReference type="Proteomes" id="UP001147746">
    <property type="component" value="Unassembled WGS sequence"/>
</dbReference>
<evidence type="ECO:0000256" key="1">
    <source>
        <dbReference type="SAM" id="MobiDB-lite"/>
    </source>
</evidence>
<keyword evidence="3" id="KW-1185">Reference proteome</keyword>
<sequence length="175" mass="19962">MLALFLVCFGLSKDENTTQPLDALYVEKTKPNPQTTYPRMMLSDCSCKEPASQLESSMKSATDFLYDGASAESFDHFIEGPRISPQEEISYEETKDEMNTHGEANQDEENHDETQEIQVIKVESILYGELKLSTANLLVIFESNGRKEAQWFKYAQFARLDGAQQAVERFNPTWK</sequence>